<proteinExistence type="predicted"/>
<sequence>MLLERMMRHQSLFLPFAGRALQHYHADSTIRGKRIERIRISSLLSKIIVSCVRSSIPIQHRATGTIMHTAQIIDLGFQYSNGESVEIGTPHPKAKLQWPMALENESCLCRRQFDASSFAGFCVRYDEDGIISALGVLPCGKEAHMPVAGSDFLSHLFEMRMERVVEVVFTFQGVALADIGIRGHRCKKPTMFG</sequence>
<organism evidence="1 2">
    <name type="scientific">Aspergillus pseudoustus</name>
    <dbReference type="NCBI Taxonomy" id="1810923"/>
    <lineage>
        <taxon>Eukaryota</taxon>
        <taxon>Fungi</taxon>
        <taxon>Dikarya</taxon>
        <taxon>Ascomycota</taxon>
        <taxon>Pezizomycotina</taxon>
        <taxon>Eurotiomycetes</taxon>
        <taxon>Eurotiomycetidae</taxon>
        <taxon>Eurotiales</taxon>
        <taxon>Aspergillaceae</taxon>
        <taxon>Aspergillus</taxon>
        <taxon>Aspergillus subgen. Nidulantes</taxon>
    </lineage>
</organism>
<accession>A0ABR4IP87</accession>
<protein>
    <submittedName>
        <fullName evidence="1">Uncharacterized protein</fullName>
    </submittedName>
</protein>
<keyword evidence="2" id="KW-1185">Reference proteome</keyword>
<dbReference type="Proteomes" id="UP001610446">
    <property type="component" value="Unassembled WGS sequence"/>
</dbReference>
<evidence type="ECO:0000313" key="2">
    <source>
        <dbReference type="Proteomes" id="UP001610446"/>
    </source>
</evidence>
<name>A0ABR4IP87_9EURO</name>
<dbReference type="EMBL" id="JBFXLU010000345">
    <property type="protein sequence ID" value="KAL2829079.1"/>
    <property type="molecule type" value="Genomic_DNA"/>
</dbReference>
<evidence type="ECO:0000313" key="1">
    <source>
        <dbReference type="EMBL" id="KAL2829079.1"/>
    </source>
</evidence>
<comment type="caution">
    <text evidence="1">The sequence shown here is derived from an EMBL/GenBank/DDBJ whole genome shotgun (WGS) entry which is preliminary data.</text>
</comment>
<reference evidence="1 2" key="1">
    <citation type="submission" date="2024-07" db="EMBL/GenBank/DDBJ databases">
        <title>Section-level genome sequencing and comparative genomics of Aspergillus sections Usti and Cavernicolus.</title>
        <authorList>
            <consortium name="Lawrence Berkeley National Laboratory"/>
            <person name="Nybo J.L."/>
            <person name="Vesth T.C."/>
            <person name="Theobald S."/>
            <person name="Frisvad J.C."/>
            <person name="Larsen T.O."/>
            <person name="Kjaerboelling I."/>
            <person name="Rothschild-Mancinelli K."/>
            <person name="Lyhne E.K."/>
            <person name="Kogle M.E."/>
            <person name="Barry K."/>
            <person name="Clum A."/>
            <person name="Na H."/>
            <person name="Ledsgaard L."/>
            <person name="Lin J."/>
            <person name="Lipzen A."/>
            <person name="Kuo A."/>
            <person name="Riley R."/>
            <person name="Mondo S."/>
            <person name="Labutti K."/>
            <person name="Haridas S."/>
            <person name="Pangalinan J."/>
            <person name="Salamov A.A."/>
            <person name="Simmons B.A."/>
            <person name="Magnuson J.K."/>
            <person name="Chen J."/>
            <person name="Drula E."/>
            <person name="Henrissat B."/>
            <person name="Wiebenga A."/>
            <person name="Lubbers R.J."/>
            <person name="Gomes A.C."/>
            <person name="Makela M.R."/>
            <person name="Stajich J."/>
            <person name="Grigoriev I.V."/>
            <person name="Mortensen U.H."/>
            <person name="De Vries R.P."/>
            <person name="Baker S.E."/>
            <person name="Andersen M.R."/>
        </authorList>
    </citation>
    <scope>NUCLEOTIDE SEQUENCE [LARGE SCALE GENOMIC DNA]</scope>
    <source>
        <strain evidence="1 2">CBS 123904</strain>
    </source>
</reference>
<gene>
    <name evidence="1" type="ORF">BJY01DRAFT_255156</name>
</gene>